<organism evidence="5 6">
    <name type="scientific">Pseudoalteromonas rubra</name>
    <dbReference type="NCBI Taxonomy" id="43658"/>
    <lineage>
        <taxon>Bacteria</taxon>
        <taxon>Pseudomonadati</taxon>
        <taxon>Pseudomonadota</taxon>
        <taxon>Gammaproteobacteria</taxon>
        <taxon>Alteromonadales</taxon>
        <taxon>Pseudoalteromonadaceae</taxon>
        <taxon>Pseudoalteromonas</taxon>
    </lineage>
</organism>
<dbReference type="GeneID" id="61355963"/>
<dbReference type="Pfam" id="PF14312">
    <property type="entry name" value="FG-GAP_2"/>
    <property type="match status" value="7"/>
</dbReference>
<accession>A0A8T0CGY1</accession>
<dbReference type="RefSeq" id="WP_010383165.1">
    <property type="nucleotide sequence ID" value="NZ_AHCD03000020.1"/>
</dbReference>
<gene>
    <name evidence="5" type="ORF">PRUB_a1885</name>
</gene>
<feature type="signal peptide" evidence="4">
    <location>
        <begin position="1"/>
        <end position="24"/>
    </location>
</feature>
<dbReference type="PANTHER" id="PTHR36220:SF1">
    <property type="entry name" value="GAMMA TUBULIN COMPLEX COMPONENT C-TERMINAL DOMAIN-CONTAINING PROTEIN"/>
    <property type="match status" value="1"/>
</dbReference>
<dbReference type="InterPro" id="IPR028994">
    <property type="entry name" value="Integrin_alpha_N"/>
</dbReference>
<keyword evidence="2" id="KW-0677">Repeat</keyword>
<dbReference type="PROSITE" id="PS51470">
    <property type="entry name" value="FG_GAP"/>
    <property type="match status" value="2"/>
</dbReference>
<dbReference type="InterPro" id="IPR013517">
    <property type="entry name" value="FG-GAP"/>
</dbReference>
<reference evidence="5 6" key="1">
    <citation type="journal article" date="2012" name="J. Bacteriol.">
        <title>Genome sequence of the cycloprodigiosin-producing bacterial strain Pseudoalteromonas rubra ATCC 29570(T).</title>
        <authorList>
            <person name="Xie B.B."/>
            <person name="Shu Y.L."/>
            <person name="Qin Q.L."/>
            <person name="Rong J.C."/>
            <person name="Zhang X.Y."/>
            <person name="Chen X.L."/>
            <person name="Zhou B.C."/>
            <person name="Zhang Y.Z."/>
        </authorList>
    </citation>
    <scope>NUCLEOTIDE SEQUENCE [LARGE SCALE GENOMIC DNA]</scope>
    <source>
        <strain evidence="5 6">DSM 6842</strain>
    </source>
</reference>
<comment type="caution">
    <text evidence="5">The sequence shown here is derived from an EMBL/GenBank/DDBJ whole genome shotgun (WGS) entry which is preliminary data.</text>
</comment>
<dbReference type="Gene3D" id="2.130.10.130">
    <property type="entry name" value="Integrin alpha, N-terminal"/>
    <property type="match status" value="3"/>
</dbReference>
<dbReference type="EMBL" id="AHCD03000020">
    <property type="protein sequence ID" value="KAF7788811.1"/>
    <property type="molecule type" value="Genomic_DNA"/>
</dbReference>
<evidence type="ECO:0000256" key="4">
    <source>
        <dbReference type="SAM" id="SignalP"/>
    </source>
</evidence>
<evidence type="ECO:0008006" key="7">
    <source>
        <dbReference type="Google" id="ProtNLM"/>
    </source>
</evidence>
<name>A0A8T0CGY1_9GAMM</name>
<protein>
    <recommendedName>
        <fullName evidence="7">Integrin</fullName>
    </recommendedName>
</protein>
<evidence type="ECO:0000313" key="5">
    <source>
        <dbReference type="EMBL" id="KAF7788811.1"/>
    </source>
</evidence>
<keyword evidence="3" id="KW-0325">Glycoprotein</keyword>
<keyword evidence="1 4" id="KW-0732">Signal</keyword>
<sequence length="430" mass="45315">MKLQSTMKYSLCAMLTALAGHSFAAPDRLLANDGKAEDYFGYGAAIDGNTVVVGAHKADINGINDGGVGYVYVLGEKGWQQQAKLVAKPLSADDTLGGKVVLKNDIAMLGGMRRDDKGKDAGAVVAFARKADTWTQTEIFTAPDAKPGDAFGQSVAFTDKVLVIGAPRNDAKANDAGAAYIYTRSGDTWRYQSKIMASDGAAGDLFGIDVAVDGNTIVVGADLHDKTAENAGAVYIYVQDGEQWHQQAKLMASDGGDTDIFGVRVAISGDTALISARRDDVEGLGVDAGSAYIFERTGTHWAQAQKLTSPDGAADDRFGRGVALSGDTAIISAMNHDAQGKDTGALYVYKKRADGWHYSSKVVAKHAQPGDQLGWNIGLSDGKAVIATPHHDANGKESGAVYVQDLNQYSAFHIKNQVSVADKGKTKSSQ</sequence>
<dbReference type="SMART" id="SM00191">
    <property type="entry name" value="Int_alpha"/>
    <property type="match status" value="3"/>
</dbReference>
<feature type="chain" id="PRO_5035848239" description="Integrin" evidence="4">
    <location>
        <begin position="25"/>
        <end position="430"/>
    </location>
</feature>
<evidence type="ECO:0000256" key="2">
    <source>
        <dbReference type="ARBA" id="ARBA00022737"/>
    </source>
</evidence>
<evidence type="ECO:0000313" key="6">
    <source>
        <dbReference type="Proteomes" id="UP000016480"/>
    </source>
</evidence>
<evidence type="ECO:0000256" key="3">
    <source>
        <dbReference type="ARBA" id="ARBA00023180"/>
    </source>
</evidence>
<proteinExistence type="predicted"/>
<dbReference type="Proteomes" id="UP000016480">
    <property type="component" value="Unassembled WGS sequence"/>
</dbReference>
<dbReference type="SUPFAM" id="SSF69318">
    <property type="entry name" value="Integrin alpha N-terminal domain"/>
    <property type="match status" value="1"/>
</dbReference>
<dbReference type="AlphaFoldDB" id="A0A8T0CGY1"/>
<dbReference type="InterPro" id="IPR013519">
    <property type="entry name" value="Int_alpha_beta-p"/>
</dbReference>
<evidence type="ECO:0000256" key="1">
    <source>
        <dbReference type="ARBA" id="ARBA00022729"/>
    </source>
</evidence>
<dbReference type="PANTHER" id="PTHR36220">
    <property type="entry name" value="UNNAMED PRODUCT"/>
    <property type="match status" value="1"/>
</dbReference>